<name>A0ACC6A519_9BACI</name>
<accession>A0ACC6A519</accession>
<reference evidence="1" key="1">
    <citation type="submission" date="2022-05" db="EMBL/GenBank/DDBJ databases">
        <title>Comparative Genomics of Spacecraft Associated Microbes.</title>
        <authorList>
            <person name="Tran M.T."/>
            <person name="Wright A."/>
            <person name="Seuylemezian A."/>
            <person name="Eisen J."/>
            <person name="Coil D."/>
        </authorList>
    </citation>
    <scope>NUCLEOTIDE SEQUENCE</scope>
    <source>
        <strain evidence="1">FAIRING 10M-2.2</strain>
    </source>
</reference>
<sequence length="418" mass="46709">MKFLNWKVFCNKWFSIYFLGATFSKVGSQIYRLAIPWFVFERTNSIGLMSLMWIVEVVPFVILGPFLGAMVDKWNRKKVMIWSDFGRFIVVAMLPFLSLFGTIPIEIIFVIGFLLSIFTLCFDLVADFDMLPRLVKEEQLTSANSIYIGMDNLSNLLGPAIAGLTIALVGTIHAVLLDAFSYLITLIVVIILPIKFGEVERSNEKMTLSKVMNEVKEGVIFLFHNKILWTLAVIGCLYNLAVGALYTVMTFHLANDFNFSASFVGNVYSIMGAMALLGSFIAPFVIKYMRMGYAITLVGLVSLVGTIILAVFHNWQIAILGYAILNIGGVMLNIYTFTIRQKEIPNQFMGRINAVYRMVLTVSFPLSGALLGGLASIFGAKIAFMAAALVMFVLMLFIIISKLSFYQEDAKERAKTVI</sequence>
<evidence type="ECO:0000313" key="2">
    <source>
        <dbReference type="Proteomes" id="UP001202289"/>
    </source>
</evidence>
<keyword evidence="2" id="KW-1185">Reference proteome</keyword>
<evidence type="ECO:0000313" key="1">
    <source>
        <dbReference type="EMBL" id="MCM3734957.1"/>
    </source>
</evidence>
<dbReference type="Proteomes" id="UP001202289">
    <property type="component" value="Unassembled WGS sequence"/>
</dbReference>
<organism evidence="1 2">
    <name type="scientific">Bacillus cytotoxicus</name>
    <dbReference type="NCBI Taxonomy" id="580165"/>
    <lineage>
        <taxon>Bacteria</taxon>
        <taxon>Bacillati</taxon>
        <taxon>Bacillota</taxon>
        <taxon>Bacilli</taxon>
        <taxon>Bacillales</taxon>
        <taxon>Bacillaceae</taxon>
        <taxon>Bacillus</taxon>
        <taxon>Bacillus cereus group</taxon>
    </lineage>
</organism>
<protein>
    <submittedName>
        <fullName evidence="1">MFS transporter</fullName>
    </submittedName>
</protein>
<comment type="caution">
    <text evidence="1">The sequence shown here is derived from an EMBL/GenBank/DDBJ whole genome shotgun (WGS) entry which is preliminary data.</text>
</comment>
<proteinExistence type="predicted"/>
<gene>
    <name evidence="1" type="ORF">M3215_03770</name>
</gene>
<dbReference type="EMBL" id="JAMBOP010000003">
    <property type="protein sequence ID" value="MCM3734957.1"/>
    <property type="molecule type" value="Genomic_DNA"/>
</dbReference>